<dbReference type="InterPro" id="IPR014729">
    <property type="entry name" value="Rossmann-like_a/b/a_fold"/>
</dbReference>
<sequence>MSTVLVPYDESPMAERAFEQALDDHPDATIQLLYVLDFAAASYGAPIEGGAGRYFQTWETTRRDGAESRFEQARERAADHPIFTGRIETAVENGPPAKTIVKHAADIDADAIVIGSHGRTGLSRVLLGSVAESVVRRAHCPVVVGR</sequence>
<dbReference type="PANTHER" id="PTHR46268">
    <property type="entry name" value="STRESS RESPONSE PROTEIN NHAX"/>
    <property type="match status" value="1"/>
</dbReference>
<dbReference type="AlphaFoldDB" id="A0A5N5U1Z0"/>
<dbReference type="PRINTS" id="PR01438">
    <property type="entry name" value="UNVRSLSTRESS"/>
</dbReference>
<dbReference type="Pfam" id="PF00582">
    <property type="entry name" value="Usp"/>
    <property type="match status" value="1"/>
</dbReference>
<accession>A0A5N5U1Z0</accession>
<dbReference type="RefSeq" id="WP_152134366.1">
    <property type="nucleotide sequence ID" value="NZ_QKKZ01000009.1"/>
</dbReference>
<dbReference type="CDD" id="cd00293">
    <property type="entry name" value="USP-like"/>
    <property type="match status" value="1"/>
</dbReference>
<comment type="similarity">
    <text evidence="1">Belongs to the universal stress protein A family.</text>
</comment>
<name>A0A5N5U1Z0_9EURY</name>
<evidence type="ECO:0000256" key="1">
    <source>
        <dbReference type="ARBA" id="ARBA00008791"/>
    </source>
</evidence>
<feature type="domain" description="UspA" evidence="2">
    <location>
        <begin position="2"/>
        <end position="144"/>
    </location>
</feature>
<keyword evidence="4" id="KW-1185">Reference proteome</keyword>
<dbReference type="EMBL" id="QKKZ01000009">
    <property type="protein sequence ID" value="KAB7512468.1"/>
    <property type="molecule type" value="Genomic_DNA"/>
</dbReference>
<dbReference type="InterPro" id="IPR006016">
    <property type="entry name" value="UspA"/>
</dbReference>
<organism evidence="3 4">
    <name type="scientific">Halosegnis rubeus</name>
    <dbReference type="NCBI Taxonomy" id="2212850"/>
    <lineage>
        <taxon>Archaea</taxon>
        <taxon>Methanobacteriati</taxon>
        <taxon>Methanobacteriota</taxon>
        <taxon>Stenosarchaea group</taxon>
        <taxon>Halobacteria</taxon>
        <taxon>Halobacteriales</taxon>
        <taxon>Natronomonadaceae</taxon>
        <taxon>Halosegnis</taxon>
    </lineage>
</organism>
<evidence type="ECO:0000313" key="3">
    <source>
        <dbReference type="EMBL" id="KAB7512468.1"/>
    </source>
</evidence>
<proteinExistence type="inferred from homology"/>
<evidence type="ECO:0000259" key="2">
    <source>
        <dbReference type="Pfam" id="PF00582"/>
    </source>
</evidence>
<dbReference type="Gene3D" id="3.40.50.620">
    <property type="entry name" value="HUPs"/>
    <property type="match status" value="1"/>
</dbReference>
<dbReference type="SUPFAM" id="SSF52402">
    <property type="entry name" value="Adenine nucleotide alpha hydrolases-like"/>
    <property type="match status" value="1"/>
</dbReference>
<reference evidence="3 4" key="1">
    <citation type="submission" date="2019-10" db="EMBL/GenBank/DDBJ databases">
        <title>Unraveling microbial dark matter from salterns through culturing: the case of the genus Halosegnis.</title>
        <authorList>
            <person name="Duran-Viseras A."/>
            <person name="Andrei A.-S."/>
            <person name="Vera-Gargallo B."/>
            <person name="Ghai R."/>
            <person name="Sanchez-Porro C."/>
            <person name="Ventosa A."/>
        </authorList>
    </citation>
    <scope>NUCLEOTIDE SEQUENCE [LARGE SCALE GENOMIC DNA]</scope>
    <source>
        <strain evidence="3 4">F18-79</strain>
    </source>
</reference>
<dbReference type="InterPro" id="IPR006015">
    <property type="entry name" value="Universal_stress_UspA"/>
</dbReference>
<protein>
    <submittedName>
        <fullName evidence="3">Universal stress protein</fullName>
    </submittedName>
</protein>
<dbReference type="PANTHER" id="PTHR46268:SF24">
    <property type="entry name" value="UNIVERSAL STRESS PROTEIN"/>
    <property type="match status" value="1"/>
</dbReference>
<comment type="caution">
    <text evidence="3">The sequence shown here is derived from an EMBL/GenBank/DDBJ whole genome shotgun (WGS) entry which is preliminary data.</text>
</comment>
<dbReference type="Proteomes" id="UP000326865">
    <property type="component" value="Unassembled WGS sequence"/>
</dbReference>
<evidence type="ECO:0000313" key="4">
    <source>
        <dbReference type="Proteomes" id="UP000326865"/>
    </source>
</evidence>
<gene>
    <name evidence="3" type="ORF">DM867_12820</name>
</gene>